<keyword evidence="20" id="KW-1133">Transmembrane helix</keyword>
<dbReference type="UniPathway" id="UPA00375"/>
<keyword evidence="6" id="KW-0004">4Fe-4S</keyword>
<reference evidence="23" key="1">
    <citation type="submission" date="2025-08" db="UniProtKB">
        <authorList>
            <consortium name="Ensembl"/>
        </authorList>
    </citation>
    <scope>IDENTIFICATION</scope>
</reference>
<name>A0A8C6WMR1_9GOBI</name>
<keyword evidence="20" id="KW-0472">Membrane</keyword>
<dbReference type="Gene3D" id="3.20.20.70">
    <property type="entry name" value="Aldolase class I"/>
    <property type="match status" value="1"/>
</dbReference>
<dbReference type="SFLD" id="SFLDG01071">
    <property type="entry name" value="tRNA_wybutosine-synthesizing"/>
    <property type="match status" value="1"/>
</dbReference>
<dbReference type="SUPFAM" id="SSF102114">
    <property type="entry name" value="Radical SAM enzymes"/>
    <property type="match status" value="1"/>
</dbReference>
<dbReference type="PANTHER" id="PTHR13930">
    <property type="entry name" value="S-ADENOSYL-L-METHIONINE-DEPENDENT TRNA 4-DEMETHYLWYOSINE SYNTHASE"/>
    <property type="match status" value="1"/>
</dbReference>
<keyword evidence="7" id="KW-0949">S-adenosyl-L-methionine</keyword>
<feature type="compositionally biased region" description="Acidic residues" evidence="19">
    <location>
        <begin position="242"/>
        <end position="253"/>
    </location>
</feature>
<dbReference type="EC" id="4.1.3.44" evidence="4"/>
<feature type="domain" description="Radical SAM core" evidence="22">
    <location>
        <begin position="351"/>
        <end position="595"/>
    </location>
</feature>
<dbReference type="FunFam" id="3.20.20.70:FF:000196">
    <property type="entry name" value="S-adenosyl-L-methionine-dependent tRNA 4-demethylwyosine synthase"/>
    <property type="match status" value="1"/>
</dbReference>
<evidence type="ECO:0000256" key="12">
    <source>
        <dbReference type="ARBA" id="ARBA00023014"/>
    </source>
</evidence>
<sequence length="683" mass="77803">PQKSHGPVLSYITSIWHNRLFLYSAAALIFGIWFSVKVLQKVNSLCSLLFVQGFAKELLDEVEASGFPCEIIDMKDYDPDDQLADEGTNKTVCVFLLATYTDGQPTENAEWFCKWLEEASTDFRYGKTYLKGLKYAVFGLGNSVYTGHYNTVGKNVDKWLWMLSAARIMTRGEGDCNVVNSKHGNIQADFKAWKMKFMNRLKKLAKGDKKSCNGKCKSGGSCKNKTKHEHGHEERSEHEDLFESSSDEEESGLQDEKKGPVVDMEDLGIIMNGVKKAKSKDGEQMVKLSKVNGVKMAEDEEGRREMITPALRDALSKQGYKLIGSHSGVKLCRWTKSMLRGRGGCYKHTFYGIESHRCMETTPSLACANKCVFCWRHHTNPVGTEWRWKMDPAEKILQDSLEKHQNMIREFKGVPGVKPERYEEGLAVKHCALSLVGEPIMYPEINVFLRLLHSNRISSFLVTNAQFPREIRNLVPVTQLYVSVDASTKDTLKKIDRPLFKDFWPRFLDCLKALGEKKQRTVYRLTLVKAWNVEEMLAYADLIAMGQPDFIEVKGVTYCGDSTASSLTMANVPWHQEVVAFVQQLADMLPQYEIACEHEHSNCLLIAHTKFNIDGEWWTWIDYERFQELVQAYEDSGGEQTFSSLDYMAKTPTWALFGAEEQGFDPTDTRFQRRNKAKNISGC</sequence>
<reference evidence="23" key="2">
    <citation type="submission" date="2025-09" db="UniProtKB">
        <authorList>
            <consortium name="Ensembl"/>
        </authorList>
    </citation>
    <scope>IDENTIFICATION</scope>
</reference>
<keyword evidence="10" id="KW-0547">Nucleotide-binding</keyword>
<feature type="domain" description="Flavodoxin-like" evidence="21">
    <location>
        <begin position="40"/>
        <end position="198"/>
    </location>
</feature>
<keyword evidence="24" id="KW-1185">Reference proteome</keyword>
<evidence type="ECO:0000256" key="9">
    <source>
        <dbReference type="ARBA" id="ARBA00022723"/>
    </source>
</evidence>
<dbReference type="CDD" id="cd01335">
    <property type="entry name" value="Radical_SAM"/>
    <property type="match status" value="1"/>
</dbReference>
<dbReference type="SUPFAM" id="SSF52218">
    <property type="entry name" value="Flavoproteins"/>
    <property type="match status" value="1"/>
</dbReference>
<keyword evidence="12" id="KW-0411">Iron-sulfur</keyword>
<keyword evidence="9" id="KW-0479">Metal-binding</keyword>
<dbReference type="InterPro" id="IPR013917">
    <property type="entry name" value="tRNA_wybutosine-synth"/>
</dbReference>
<dbReference type="InterPro" id="IPR029039">
    <property type="entry name" value="Flavoprotein-like_sf"/>
</dbReference>
<evidence type="ECO:0000256" key="6">
    <source>
        <dbReference type="ARBA" id="ARBA00022485"/>
    </source>
</evidence>
<keyword evidence="11" id="KW-0408">Iron</keyword>
<proteinExistence type="inferred from homology"/>
<dbReference type="PANTHER" id="PTHR13930:SF0">
    <property type="entry name" value="S-ADENOSYL-L-METHIONINE-DEPENDENT TRNA 4-DEMETHYLWYOSINE SYNTHASE TYW1-RELATED"/>
    <property type="match status" value="1"/>
</dbReference>
<evidence type="ECO:0000256" key="14">
    <source>
        <dbReference type="ARBA" id="ARBA00025368"/>
    </source>
</evidence>
<evidence type="ECO:0000256" key="11">
    <source>
        <dbReference type="ARBA" id="ARBA00023004"/>
    </source>
</evidence>
<feature type="region of interest" description="Disordered" evidence="19">
    <location>
        <begin position="208"/>
        <end position="259"/>
    </location>
</feature>
<dbReference type="SFLD" id="SFLDS00029">
    <property type="entry name" value="Radical_SAM"/>
    <property type="match status" value="1"/>
</dbReference>
<evidence type="ECO:0000256" key="7">
    <source>
        <dbReference type="ARBA" id="ARBA00022691"/>
    </source>
</evidence>
<dbReference type="GO" id="GO:0010181">
    <property type="term" value="F:FMN binding"/>
    <property type="evidence" value="ECO:0007669"/>
    <property type="project" value="InterPro"/>
</dbReference>
<dbReference type="Proteomes" id="UP000694523">
    <property type="component" value="Unplaced"/>
</dbReference>
<dbReference type="InterPro" id="IPR058240">
    <property type="entry name" value="rSAM_sf"/>
</dbReference>
<evidence type="ECO:0000256" key="4">
    <source>
        <dbReference type="ARBA" id="ARBA00012821"/>
    </source>
</evidence>
<dbReference type="InterPro" id="IPR008254">
    <property type="entry name" value="Flavodoxin/NO_synth"/>
</dbReference>
<dbReference type="Pfam" id="PF08608">
    <property type="entry name" value="Wyosine_form"/>
    <property type="match status" value="1"/>
</dbReference>
<comment type="cofactor">
    <cofactor evidence="1">
        <name>[4Fe-4S] cluster</name>
        <dbReference type="ChEBI" id="CHEBI:49883"/>
    </cofactor>
</comment>
<dbReference type="PROSITE" id="PS51918">
    <property type="entry name" value="RADICAL_SAM"/>
    <property type="match status" value="1"/>
</dbReference>
<dbReference type="InterPro" id="IPR001094">
    <property type="entry name" value="Flavdoxin-like"/>
</dbReference>
<evidence type="ECO:0000256" key="1">
    <source>
        <dbReference type="ARBA" id="ARBA00001966"/>
    </source>
</evidence>
<comment type="function">
    <text evidence="14">Probable component of the wybutosine biosynthesis pathway. Wybutosine is a hyper modified guanosine with a tricyclic base found at the 3'-position adjacent to the anticodon of eukaryotic phenylalanine tRNA. Catalyzes the condensation of N-methylguanine with 2 carbon atoms from pyruvate to form the tricyclic 4-demethylwyosine, an intermediate in wybutosine biosynthesis.</text>
</comment>
<dbReference type="PROSITE" id="PS50902">
    <property type="entry name" value="FLAVODOXIN_LIKE"/>
    <property type="match status" value="1"/>
</dbReference>
<dbReference type="AlphaFoldDB" id="A0A8C6WMR1"/>
<evidence type="ECO:0000256" key="15">
    <source>
        <dbReference type="ARBA" id="ARBA00049466"/>
    </source>
</evidence>
<comment type="pathway">
    <text evidence="2">tRNA modification; wybutosine-tRNA(Phe) biosynthesis.</text>
</comment>
<dbReference type="PRINTS" id="PR00369">
    <property type="entry name" value="FLAVODOXIN"/>
</dbReference>
<comment type="similarity">
    <text evidence="3">Belongs to the TYW1 family.</text>
</comment>
<dbReference type="Gene3D" id="3.40.50.360">
    <property type="match status" value="1"/>
</dbReference>
<evidence type="ECO:0000256" key="8">
    <source>
        <dbReference type="ARBA" id="ARBA00022694"/>
    </source>
</evidence>
<evidence type="ECO:0000313" key="24">
    <source>
        <dbReference type="Proteomes" id="UP000694523"/>
    </source>
</evidence>
<dbReference type="GO" id="GO:0046872">
    <property type="term" value="F:metal ion binding"/>
    <property type="evidence" value="ECO:0007669"/>
    <property type="project" value="UniProtKB-KW"/>
</dbReference>
<dbReference type="GO" id="GO:0102521">
    <property type="term" value="F:tRNA-4-demethylwyosine synthase activity"/>
    <property type="evidence" value="ECO:0007669"/>
    <property type="project" value="UniProtKB-EC"/>
</dbReference>
<evidence type="ECO:0000256" key="2">
    <source>
        <dbReference type="ARBA" id="ARBA00004797"/>
    </source>
</evidence>
<keyword evidence="13" id="KW-0456">Lyase</keyword>
<evidence type="ECO:0000256" key="18">
    <source>
        <dbReference type="ARBA" id="ARBA00082357"/>
    </source>
</evidence>
<dbReference type="Ensembl" id="ENSNMLT00000021033.1">
    <property type="protein sequence ID" value="ENSNMLP00000018698.1"/>
    <property type="gene ID" value="ENSNMLG00000011280.1"/>
</dbReference>
<dbReference type="InterPro" id="IPR034556">
    <property type="entry name" value="tRNA_wybutosine-synthase"/>
</dbReference>
<evidence type="ECO:0000256" key="17">
    <source>
        <dbReference type="ARBA" id="ARBA00081169"/>
    </source>
</evidence>
<evidence type="ECO:0000313" key="23">
    <source>
        <dbReference type="Ensembl" id="ENSNMLP00000018698.1"/>
    </source>
</evidence>
<evidence type="ECO:0000256" key="3">
    <source>
        <dbReference type="ARBA" id="ARBA00010115"/>
    </source>
</evidence>
<comment type="catalytic activity">
    <reaction evidence="15">
        <text>N(1)-methylguanosine(37) in tRNA(Phe) + pyruvate + S-adenosyl-L-methionine = 4-demethylwyosine(37) in tRNA(Phe) + 5'-deoxyadenosine + L-methionine + CO2 + H2O</text>
        <dbReference type="Rhea" id="RHEA:36347"/>
        <dbReference type="Rhea" id="RHEA-COMP:10164"/>
        <dbReference type="Rhea" id="RHEA-COMP:10165"/>
        <dbReference type="ChEBI" id="CHEBI:15361"/>
        <dbReference type="ChEBI" id="CHEBI:15377"/>
        <dbReference type="ChEBI" id="CHEBI:16526"/>
        <dbReference type="ChEBI" id="CHEBI:17319"/>
        <dbReference type="ChEBI" id="CHEBI:57844"/>
        <dbReference type="ChEBI" id="CHEBI:59789"/>
        <dbReference type="ChEBI" id="CHEBI:64315"/>
        <dbReference type="ChEBI" id="CHEBI:73542"/>
        <dbReference type="EC" id="4.1.3.44"/>
    </reaction>
</comment>
<evidence type="ECO:0000256" key="13">
    <source>
        <dbReference type="ARBA" id="ARBA00023239"/>
    </source>
</evidence>
<evidence type="ECO:0000259" key="22">
    <source>
        <dbReference type="PROSITE" id="PS51918"/>
    </source>
</evidence>
<organism evidence="23 24">
    <name type="scientific">Neogobius melanostomus</name>
    <name type="common">round goby</name>
    <dbReference type="NCBI Taxonomy" id="47308"/>
    <lineage>
        <taxon>Eukaryota</taxon>
        <taxon>Metazoa</taxon>
        <taxon>Chordata</taxon>
        <taxon>Craniata</taxon>
        <taxon>Vertebrata</taxon>
        <taxon>Euteleostomi</taxon>
        <taxon>Actinopterygii</taxon>
        <taxon>Neopterygii</taxon>
        <taxon>Teleostei</taxon>
        <taxon>Neoteleostei</taxon>
        <taxon>Acanthomorphata</taxon>
        <taxon>Gobiaria</taxon>
        <taxon>Gobiiformes</taxon>
        <taxon>Gobioidei</taxon>
        <taxon>Gobiidae</taxon>
        <taxon>Benthophilinae</taxon>
        <taxon>Neogobiini</taxon>
        <taxon>Neogobius</taxon>
    </lineage>
</organism>
<accession>A0A8C6WMR1</accession>
<dbReference type="Pfam" id="PF00258">
    <property type="entry name" value="Flavodoxin_1"/>
    <property type="match status" value="1"/>
</dbReference>
<dbReference type="SFLD" id="SFLDF00284">
    <property type="entry name" value="tRNA_wybutosine-synthesizing"/>
    <property type="match status" value="1"/>
</dbReference>
<evidence type="ECO:0000256" key="5">
    <source>
        <dbReference type="ARBA" id="ARBA00017596"/>
    </source>
</evidence>
<dbReference type="Pfam" id="PF04055">
    <property type="entry name" value="Radical_SAM"/>
    <property type="match status" value="1"/>
</dbReference>
<dbReference type="GO" id="GO:0051539">
    <property type="term" value="F:4 iron, 4 sulfur cluster binding"/>
    <property type="evidence" value="ECO:0007669"/>
    <property type="project" value="UniProtKB-KW"/>
</dbReference>
<dbReference type="GO" id="GO:0031591">
    <property type="term" value="P:wybutosine biosynthetic process"/>
    <property type="evidence" value="ECO:0007669"/>
    <property type="project" value="TreeGrafter"/>
</dbReference>
<evidence type="ECO:0000256" key="20">
    <source>
        <dbReference type="SAM" id="Phobius"/>
    </source>
</evidence>
<feature type="compositionally biased region" description="Basic and acidic residues" evidence="19">
    <location>
        <begin position="230"/>
        <end position="241"/>
    </location>
</feature>
<evidence type="ECO:0000259" key="21">
    <source>
        <dbReference type="PROSITE" id="PS50902"/>
    </source>
</evidence>
<feature type="compositionally biased region" description="Low complexity" evidence="19">
    <location>
        <begin position="213"/>
        <end position="223"/>
    </location>
</feature>
<keyword evidence="20" id="KW-0812">Transmembrane</keyword>
<dbReference type="InterPro" id="IPR013785">
    <property type="entry name" value="Aldolase_TIM"/>
</dbReference>
<feature type="transmembrane region" description="Helical" evidence="20">
    <location>
        <begin position="20"/>
        <end position="39"/>
    </location>
</feature>
<evidence type="ECO:0000256" key="10">
    <source>
        <dbReference type="ARBA" id="ARBA00022741"/>
    </source>
</evidence>
<protein>
    <recommendedName>
        <fullName evidence="5">S-adenosyl-L-methionine-dependent tRNA 4-demethylwyosine synthase TYW1</fullName>
        <ecNumber evidence="4">4.1.3.44</ecNumber>
    </recommendedName>
    <alternativeName>
        <fullName evidence="18">Radical S-adenosyl methionine and flavodoxin domain-containing protein 1</fullName>
    </alternativeName>
    <alternativeName>
        <fullName evidence="16">tRNA wybutosine-synthesizing protein 1 homolog</fullName>
    </alternativeName>
    <alternativeName>
        <fullName evidence="17">tRNA-yW-synthesizing protein</fullName>
    </alternativeName>
</protein>
<keyword evidence="8" id="KW-0819">tRNA processing</keyword>
<dbReference type="InterPro" id="IPR007197">
    <property type="entry name" value="rSAM"/>
</dbReference>
<evidence type="ECO:0000256" key="16">
    <source>
        <dbReference type="ARBA" id="ARBA00078095"/>
    </source>
</evidence>
<evidence type="ECO:0000256" key="19">
    <source>
        <dbReference type="SAM" id="MobiDB-lite"/>
    </source>
</evidence>